<sequence length="110" mass="12198">MLFKLMSELQLVRRHLVAIESKLHCKPEELQLATIDDHLPITTVAEYKSFDQELIGIPGKQMSLVKLVKSIGGCTISDAVQTAWDTITTVECRALCNMLGQKKADVKSNA</sequence>
<dbReference type="PANTHER" id="PTHR34153:SF2">
    <property type="entry name" value="SI:CH211-262H13.3-RELATED"/>
    <property type="match status" value="1"/>
</dbReference>
<protein>
    <submittedName>
        <fullName evidence="1">Uncharacterized protein</fullName>
    </submittedName>
</protein>
<gene>
    <name evidence="1" type="ORF">OUZ56_025992</name>
</gene>
<evidence type="ECO:0000313" key="1">
    <source>
        <dbReference type="EMBL" id="KAK4013437.1"/>
    </source>
</evidence>
<organism evidence="1 2">
    <name type="scientific">Daphnia magna</name>
    <dbReference type="NCBI Taxonomy" id="35525"/>
    <lineage>
        <taxon>Eukaryota</taxon>
        <taxon>Metazoa</taxon>
        <taxon>Ecdysozoa</taxon>
        <taxon>Arthropoda</taxon>
        <taxon>Crustacea</taxon>
        <taxon>Branchiopoda</taxon>
        <taxon>Diplostraca</taxon>
        <taxon>Cladocera</taxon>
        <taxon>Anomopoda</taxon>
        <taxon>Daphniidae</taxon>
        <taxon>Daphnia</taxon>
    </lineage>
</organism>
<proteinExistence type="predicted"/>
<keyword evidence="2" id="KW-1185">Reference proteome</keyword>
<reference evidence="1 2" key="1">
    <citation type="journal article" date="2023" name="Nucleic Acids Res.">
        <title>The hologenome of Daphnia magna reveals possible DNA methylation and microbiome-mediated evolution of the host genome.</title>
        <authorList>
            <person name="Chaturvedi A."/>
            <person name="Li X."/>
            <person name="Dhandapani V."/>
            <person name="Marshall H."/>
            <person name="Kissane S."/>
            <person name="Cuenca-Cambronero M."/>
            <person name="Asole G."/>
            <person name="Calvet F."/>
            <person name="Ruiz-Romero M."/>
            <person name="Marangio P."/>
            <person name="Guigo R."/>
            <person name="Rago D."/>
            <person name="Mirbahai L."/>
            <person name="Eastwood N."/>
            <person name="Colbourne J.K."/>
            <person name="Zhou J."/>
            <person name="Mallon E."/>
            <person name="Orsini L."/>
        </authorList>
    </citation>
    <scope>NUCLEOTIDE SEQUENCE [LARGE SCALE GENOMIC DNA]</scope>
    <source>
        <strain evidence="1">LRV0_1</strain>
    </source>
</reference>
<evidence type="ECO:0000313" key="2">
    <source>
        <dbReference type="Proteomes" id="UP001234178"/>
    </source>
</evidence>
<dbReference type="PANTHER" id="PTHR34153">
    <property type="entry name" value="SI:CH211-262H13.3-RELATED-RELATED"/>
    <property type="match status" value="1"/>
</dbReference>
<name>A0ABQ9ZKJ6_9CRUS</name>
<dbReference type="Proteomes" id="UP001234178">
    <property type="component" value="Unassembled WGS sequence"/>
</dbReference>
<dbReference type="EMBL" id="JAOYFB010000004">
    <property type="protein sequence ID" value="KAK4013437.1"/>
    <property type="molecule type" value="Genomic_DNA"/>
</dbReference>
<comment type="caution">
    <text evidence="1">The sequence shown here is derived from an EMBL/GenBank/DDBJ whole genome shotgun (WGS) entry which is preliminary data.</text>
</comment>
<accession>A0ABQ9ZKJ6</accession>